<dbReference type="SUPFAM" id="SSF88946">
    <property type="entry name" value="Sigma2 domain of RNA polymerase sigma factors"/>
    <property type="match status" value="1"/>
</dbReference>
<dbReference type="Pfam" id="PF04542">
    <property type="entry name" value="Sigma70_r2"/>
    <property type="match status" value="1"/>
</dbReference>
<dbReference type="Proteomes" id="UP001595851">
    <property type="component" value="Unassembled WGS sequence"/>
</dbReference>
<dbReference type="EMBL" id="JBHSBI010000005">
    <property type="protein sequence ID" value="MFC4008137.1"/>
    <property type="molecule type" value="Genomic_DNA"/>
</dbReference>
<protein>
    <submittedName>
        <fullName evidence="9">RNA polymerase sigma factor</fullName>
    </submittedName>
</protein>
<comment type="caution">
    <text evidence="9">The sequence shown here is derived from an EMBL/GenBank/DDBJ whole genome shotgun (WGS) entry which is preliminary data.</text>
</comment>
<gene>
    <name evidence="9" type="ORF">ACFOY2_12965</name>
</gene>
<evidence type="ECO:0000256" key="7">
    <source>
        <dbReference type="SAM" id="Phobius"/>
    </source>
</evidence>
<organism evidence="9 10">
    <name type="scientific">Nonomuraea purpurea</name>
    <dbReference type="NCBI Taxonomy" id="1849276"/>
    <lineage>
        <taxon>Bacteria</taxon>
        <taxon>Bacillati</taxon>
        <taxon>Actinomycetota</taxon>
        <taxon>Actinomycetes</taxon>
        <taxon>Streptosporangiales</taxon>
        <taxon>Streptosporangiaceae</taxon>
        <taxon>Nonomuraea</taxon>
    </lineage>
</organism>
<keyword evidence="7" id="KW-0472">Membrane</keyword>
<dbReference type="RefSeq" id="WP_379528217.1">
    <property type="nucleotide sequence ID" value="NZ_JBHSBI010000005.1"/>
</dbReference>
<keyword evidence="10" id="KW-1185">Reference proteome</keyword>
<dbReference type="InterPro" id="IPR007627">
    <property type="entry name" value="RNA_pol_sigma70_r2"/>
</dbReference>
<keyword evidence="5" id="KW-0804">Transcription</keyword>
<feature type="domain" description="RNA polymerase sigma-70 region 2" evidence="8">
    <location>
        <begin position="30"/>
        <end position="89"/>
    </location>
</feature>
<dbReference type="InterPro" id="IPR036388">
    <property type="entry name" value="WH-like_DNA-bd_sf"/>
</dbReference>
<dbReference type="PANTHER" id="PTHR43133">
    <property type="entry name" value="RNA POLYMERASE ECF-TYPE SIGMA FACTO"/>
    <property type="match status" value="1"/>
</dbReference>
<evidence type="ECO:0000313" key="9">
    <source>
        <dbReference type="EMBL" id="MFC4008137.1"/>
    </source>
</evidence>
<name>A0ABV8G604_9ACTN</name>
<dbReference type="Gene3D" id="1.10.1740.10">
    <property type="match status" value="1"/>
</dbReference>
<dbReference type="SUPFAM" id="SSF88659">
    <property type="entry name" value="Sigma3 and sigma4 domains of RNA polymerase sigma factors"/>
    <property type="match status" value="1"/>
</dbReference>
<feature type="region of interest" description="Disordered" evidence="6">
    <location>
        <begin position="319"/>
        <end position="399"/>
    </location>
</feature>
<feature type="compositionally biased region" description="Low complexity" evidence="6">
    <location>
        <begin position="364"/>
        <end position="388"/>
    </location>
</feature>
<dbReference type="InterPro" id="IPR013324">
    <property type="entry name" value="RNA_pol_sigma_r3/r4-like"/>
</dbReference>
<dbReference type="InterPro" id="IPR013325">
    <property type="entry name" value="RNA_pol_sigma_r2"/>
</dbReference>
<sequence length="522" mass="55341">MPGWPTVDRAADQELVEALRRADTAAPAKLYDSYGERLHDYAFSLAAGRDMAADAVHDALVTAQGCVHRLKEPARLRAWLYALTRFQVRARMAHRTGGPAEGTPPDPGEHDDPELAALVHETLGELSGGRREILELSLRHGLTPSEVAAVLGLTSRQAASRLGSARDQVENAAAAVVLARTGRAHCPDLSAMLDSWEGPLTPLLRRRLSGHIGGCEVCTEGRHRQVSAARLLDMVPVAYPAISLRRRVIDTCVNPERDQTRTLITDRGDSFDRTGFPVPPEPRSRRRRPRRLAPVVLAGVCLLAATGAVVVMNGRGVSNSGAAPRFSPAPTLTFEPSPEPEPESESEPEPEPDDDITPTPTPTPSKSTPNRRPTSAPPSARSAVAPTATRRKSAPAARLAATCPRTVDGLGRIGLRARNAAVSWVATASRGLDAYPAKGSIKAGRSLVVWVTVVDPAAAGRGRVSFTSNGGTVTCSLSWEGGQLRTSEPPTAKPTPSAQPSESPTGPQSSPDVDVDTVPLDG</sequence>
<dbReference type="Gene3D" id="1.10.10.10">
    <property type="entry name" value="Winged helix-like DNA-binding domain superfamily/Winged helix DNA-binding domain"/>
    <property type="match status" value="1"/>
</dbReference>
<dbReference type="InterPro" id="IPR039425">
    <property type="entry name" value="RNA_pol_sigma-70-like"/>
</dbReference>
<evidence type="ECO:0000256" key="1">
    <source>
        <dbReference type="ARBA" id="ARBA00010641"/>
    </source>
</evidence>
<evidence type="ECO:0000313" key="10">
    <source>
        <dbReference type="Proteomes" id="UP001595851"/>
    </source>
</evidence>
<keyword evidence="7" id="KW-0812">Transmembrane</keyword>
<evidence type="ECO:0000256" key="2">
    <source>
        <dbReference type="ARBA" id="ARBA00023015"/>
    </source>
</evidence>
<feature type="compositionally biased region" description="Polar residues" evidence="6">
    <location>
        <begin position="484"/>
        <end position="511"/>
    </location>
</feature>
<feature type="compositionally biased region" description="Acidic residues" evidence="6">
    <location>
        <begin position="338"/>
        <end position="356"/>
    </location>
</feature>
<reference evidence="10" key="1">
    <citation type="journal article" date="2019" name="Int. J. Syst. Evol. Microbiol.">
        <title>The Global Catalogue of Microorganisms (GCM) 10K type strain sequencing project: providing services to taxonomists for standard genome sequencing and annotation.</title>
        <authorList>
            <consortium name="The Broad Institute Genomics Platform"/>
            <consortium name="The Broad Institute Genome Sequencing Center for Infectious Disease"/>
            <person name="Wu L."/>
            <person name="Ma J."/>
        </authorList>
    </citation>
    <scope>NUCLEOTIDE SEQUENCE [LARGE SCALE GENOMIC DNA]</scope>
    <source>
        <strain evidence="10">TBRC 1276</strain>
    </source>
</reference>
<proteinExistence type="inferred from homology"/>
<feature type="region of interest" description="Disordered" evidence="6">
    <location>
        <begin position="262"/>
        <end position="290"/>
    </location>
</feature>
<evidence type="ECO:0000256" key="5">
    <source>
        <dbReference type="ARBA" id="ARBA00023163"/>
    </source>
</evidence>
<comment type="similarity">
    <text evidence="1">Belongs to the sigma-70 factor family. ECF subfamily.</text>
</comment>
<evidence type="ECO:0000259" key="8">
    <source>
        <dbReference type="Pfam" id="PF04542"/>
    </source>
</evidence>
<dbReference type="PANTHER" id="PTHR43133:SF8">
    <property type="entry name" value="RNA POLYMERASE SIGMA FACTOR HI_1459-RELATED"/>
    <property type="match status" value="1"/>
</dbReference>
<feature type="region of interest" description="Disordered" evidence="6">
    <location>
        <begin position="478"/>
        <end position="522"/>
    </location>
</feature>
<accession>A0ABV8G604</accession>
<evidence type="ECO:0000256" key="4">
    <source>
        <dbReference type="ARBA" id="ARBA00023125"/>
    </source>
</evidence>
<keyword evidence="7" id="KW-1133">Transmembrane helix</keyword>
<keyword evidence="4" id="KW-0238">DNA-binding</keyword>
<feature type="transmembrane region" description="Helical" evidence="7">
    <location>
        <begin position="292"/>
        <end position="312"/>
    </location>
</feature>
<keyword evidence="3" id="KW-0731">Sigma factor</keyword>
<keyword evidence="2" id="KW-0805">Transcription regulation</keyword>
<evidence type="ECO:0000256" key="3">
    <source>
        <dbReference type="ARBA" id="ARBA00023082"/>
    </source>
</evidence>
<feature type="compositionally biased region" description="Basic and acidic residues" evidence="6">
    <location>
        <begin position="262"/>
        <end position="272"/>
    </location>
</feature>
<evidence type="ECO:0000256" key="6">
    <source>
        <dbReference type="SAM" id="MobiDB-lite"/>
    </source>
</evidence>